<feature type="compositionally biased region" description="Low complexity" evidence="7">
    <location>
        <begin position="789"/>
        <end position="798"/>
    </location>
</feature>
<dbReference type="SUPFAM" id="SSF46689">
    <property type="entry name" value="Homeodomain-like"/>
    <property type="match status" value="2"/>
</dbReference>
<dbReference type="CDD" id="cd00167">
    <property type="entry name" value="SANT"/>
    <property type="match status" value="3"/>
</dbReference>
<evidence type="ECO:0000256" key="7">
    <source>
        <dbReference type="SAM" id="MobiDB-lite"/>
    </source>
</evidence>
<evidence type="ECO:0000256" key="4">
    <source>
        <dbReference type="ARBA" id="ARBA00023125"/>
    </source>
</evidence>
<dbReference type="SMART" id="SM00717">
    <property type="entry name" value="SANT"/>
    <property type="match status" value="3"/>
</dbReference>
<feature type="domain" description="Myb-like" evidence="8">
    <location>
        <begin position="107"/>
        <end position="157"/>
    </location>
</feature>
<dbReference type="InterPro" id="IPR050560">
    <property type="entry name" value="MYB_TF"/>
</dbReference>
<proteinExistence type="predicted"/>
<feature type="compositionally biased region" description="Acidic residues" evidence="7">
    <location>
        <begin position="86"/>
        <end position="98"/>
    </location>
</feature>
<keyword evidence="4" id="KW-0238">DNA-binding</keyword>
<gene>
    <name evidence="10" type="ORF">WA026_002092</name>
</gene>
<dbReference type="PANTHER" id="PTHR45614:SF25">
    <property type="entry name" value="MYB PROTEIN"/>
    <property type="match status" value="1"/>
</dbReference>
<name>A0AAW1U2X3_9CUCU</name>
<dbReference type="GO" id="GO:0000981">
    <property type="term" value="F:DNA-binding transcription factor activity, RNA polymerase II-specific"/>
    <property type="evidence" value="ECO:0007669"/>
    <property type="project" value="TreeGrafter"/>
</dbReference>
<evidence type="ECO:0000259" key="9">
    <source>
        <dbReference type="PROSITE" id="PS51294"/>
    </source>
</evidence>
<dbReference type="InterPro" id="IPR001005">
    <property type="entry name" value="SANT/Myb"/>
</dbReference>
<feature type="domain" description="Myb-like" evidence="8">
    <location>
        <begin position="158"/>
        <end position="209"/>
    </location>
</feature>
<feature type="domain" description="HTH myb-type" evidence="9">
    <location>
        <begin position="107"/>
        <end position="157"/>
    </location>
</feature>
<evidence type="ECO:0000256" key="1">
    <source>
        <dbReference type="ARBA" id="ARBA00004123"/>
    </source>
</evidence>
<protein>
    <recommendedName>
        <fullName evidence="12">Myb-related protein B</fullName>
    </recommendedName>
</protein>
<dbReference type="InterPro" id="IPR017930">
    <property type="entry name" value="Myb_dom"/>
</dbReference>
<dbReference type="FunFam" id="1.10.10.60:FF:000016">
    <property type="entry name" value="Transcriptional activator Myb isoform A"/>
    <property type="match status" value="1"/>
</dbReference>
<feature type="domain" description="Myb-like" evidence="8">
    <location>
        <begin position="210"/>
        <end position="260"/>
    </location>
</feature>
<organism evidence="10 11">
    <name type="scientific">Henosepilachna vigintioctopunctata</name>
    <dbReference type="NCBI Taxonomy" id="420089"/>
    <lineage>
        <taxon>Eukaryota</taxon>
        <taxon>Metazoa</taxon>
        <taxon>Ecdysozoa</taxon>
        <taxon>Arthropoda</taxon>
        <taxon>Hexapoda</taxon>
        <taxon>Insecta</taxon>
        <taxon>Pterygota</taxon>
        <taxon>Neoptera</taxon>
        <taxon>Endopterygota</taxon>
        <taxon>Coleoptera</taxon>
        <taxon>Polyphaga</taxon>
        <taxon>Cucujiformia</taxon>
        <taxon>Coccinelloidea</taxon>
        <taxon>Coccinellidae</taxon>
        <taxon>Epilachninae</taxon>
        <taxon>Epilachnini</taxon>
        <taxon>Henosepilachna</taxon>
    </lineage>
</organism>
<sequence>MKNVSNLFFPILDVNEYTTRIRLRTSRAEFRSAVLFYKYLGNNRRKYIAASGLGGVKQGCRLGPIAKANLAILSMNKIKYKKEESDNSENEDTDDSASVEDSQTRTRKQINKGRWSKEEDAQLKQLVEEYNEKWDVIAEHFPDRSDVQCQQRWTKVVNPELVKGPWTKEEDEKVIELVRKYGAKKWTLIARHLKGRIGKQCRERWHNHLNPHIKKSAWTDEEDKIIYTAHQVLGNQWAKIAKLLVGRTDNAIKNHWNSTMRRKFETDFRQDGDSRRVRSRKPQVRQTYHNIHSQDTLESPEMQCLKTEPLQSYNEDWIELYDQGSSQSSTGGFSMGAPTPSPGPLTPSHTIVSGSFESSSCPQSSQSTDMSHFATYSSINVYNGQQHSPVKLTPLNEEAVSDIDVGFYGSPLKTSSENKVFIKARLVPSNFVHDNPLVPAISVSNDQQRTFIPAILRRGIKGRRRTESDDESPNKSTHLSPQEHKEDIRDVLECAQPTISQSPFKQDSSSPVKQLPFSPSQFLNSPNLTFEAVLSSTPVKRLSLQASTPLRNRALKPDRDYSPLSTPNGLPLRLESEASTSEMVTTPSRRMSSYNITPRTPTPFKKAYADLEKKSGPITNLPDTPTRLEDITEIMKKDQDSTQYETDTSALMVNNDSGYLTVKRKAVSVVGPAGKENVLPNKRVRKALAPSWASSPIPINTSELSFAVETPSRSLGEENSELFSTPSSIMKNTLGVTEHSDFAGSSKTKAFGEESSVFSSTPAFLKNSLGVTELDSVHAGPSKRPAPASSQSQQQHDQRVQVVQKSTAAKRITFEESRPKVPKIDRLWLEIACGRTKDQIELTEKAHQFLDTTGLKPRSLNF</sequence>
<keyword evidence="5" id="KW-0804">Transcription</keyword>
<dbReference type="Pfam" id="PF00249">
    <property type="entry name" value="Myb_DNA-binding"/>
    <property type="match status" value="1"/>
</dbReference>
<keyword evidence="2" id="KW-0677">Repeat</keyword>
<evidence type="ECO:0000256" key="6">
    <source>
        <dbReference type="ARBA" id="ARBA00023242"/>
    </source>
</evidence>
<dbReference type="Gene3D" id="1.10.10.60">
    <property type="entry name" value="Homeodomain-like"/>
    <property type="match status" value="3"/>
</dbReference>
<feature type="domain" description="HTH myb-type" evidence="9">
    <location>
        <begin position="158"/>
        <end position="213"/>
    </location>
</feature>
<keyword evidence="11" id="KW-1185">Reference proteome</keyword>
<evidence type="ECO:0000313" key="10">
    <source>
        <dbReference type="EMBL" id="KAK9873734.1"/>
    </source>
</evidence>
<feature type="region of interest" description="Disordered" evidence="7">
    <location>
        <begin position="776"/>
        <end position="798"/>
    </location>
</feature>
<dbReference type="Proteomes" id="UP001431783">
    <property type="component" value="Unassembled WGS sequence"/>
</dbReference>
<dbReference type="FunFam" id="1.10.10.60:FF:000010">
    <property type="entry name" value="Transcriptional activator Myb isoform A"/>
    <property type="match status" value="1"/>
</dbReference>
<evidence type="ECO:0000256" key="3">
    <source>
        <dbReference type="ARBA" id="ARBA00023015"/>
    </source>
</evidence>
<feature type="region of interest" description="Disordered" evidence="7">
    <location>
        <begin position="462"/>
        <end position="485"/>
    </location>
</feature>
<dbReference type="EMBL" id="JARQZJ010000031">
    <property type="protein sequence ID" value="KAK9873734.1"/>
    <property type="molecule type" value="Genomic_DNA"/>
</dbReference>
<dbReference type="InterPro" id="IPR009057">
    <property type="entry name" value="Homeodomain-like_sf"/>
</dbReference>
<feature type="domain" description="HTH myb-type" evidence="9">
    <location>
        <begin position="214"/>
        <end position="264"/>
    </location>
</feature>
<evidence type="ECO:0000256" key="2">
    <source>
        <dbReference type="ARBA" id="ARBA00022737"/>
    </source>
</evidence>
<dbReference type="Pfam" id="PF13921">
    <property type="entry name" value="Myb_DNA-bind_6"/>
    <property type="match status" value="1"/>
</dbReference>
<evidence type="ECO:0000259" key="8">
    <source>
        <dbReference type="PROSITE" id="PS50090"/>
    </source>
</evidence>
<evidence type="ECO:0008006" key="12">
    <source>
        <dbReference type="Google" id="ProtNLM"/>
    </source>
</evidence>
<feature type="region of interest" description="Disordered" evidence="7">
    <location>
        <begin position="82"/>
        <end position="114"/>
    </location>
</feature>
<comment type="caution">
    <text evidence="10">The sequence shown here is derived from an EMBL/GenBank/DDBJ whole genome shotgun (WGS) entry which is preliminary data.</text>
</comment>
<dbReference type="AlphaFoldDB" id="A0AAW1U2X3"/>
<keyword evidence="3" id="KW-0805">Transcription regulation</keyword>
<dbReference type="PROSITE" id="PS50090">
    <property type="entry name" value="MYB_LIKE"/>
    <property type="match status" value="3"/>
</dbReference>
<dbReference type="PROSITE" id="PS51294">
    <property type="entry name" value="HTH_MYB"/>
    <property type="match status" value="3"/>
</dbReference>
<accession>A0AAW1U2X3</accession>
<evidence type="ECO:0000256" key="5">
    <source>
        <dbReference type="ARBA" id="ARBA00023163"/>
    </source>
</evidence>
<keyword evidence="6" id="KW-0539">Nucleus</keyword>
<dbReference type="GO" id="GO:0005634">
    <property type="term" value="C:nucleus"/>
    <property type="evidence" value="ECO:0007669"/>
    <property type="project" value="UniProtKB-SubCell"/>
</dbReference>
<comment type="subcellular location">
    <subcellularLocation>
        <location evidence="1">Nucleus</location>
    </subcellularLocation>
</comment>
<dbReference type="InterPro" id="IPR015395">
    <property type="entry name" value="C-myb_C"/>
</dbReference>
<feature type="region of interest" description="Disordered" evidence="7">
    <location>
        <begin position="554"/>
        <end position="600"/>
    </location>
</feature>
<dbReference type="GO" id="GO:0000978">
    <property type="term" value="F:RNA polymerase II cis-regulatory region sequence-specific DNA binding"/>
    <property type="evidence" value="ECO:0007669"/>
    <property type="project" value="TreeGrafter"/>
</dbReference>
<dbReference type="Pfam" id="PF09316">
    <property type="entry name" value="Cmyb_C"/>
    <property type="match status" value="1"/>
</dbReference>
<dbReference type="PANTHER" id="PTHR45614">
    <property type="entry name" value="MYB PROTEIN-RELATED"/>
    <property type="match status" value="1"/>
</dbReference>
<evidence type="ECO:0000313" key="11">
    <source>
        <dbReference type="Proteomes" id="UP001431783"/>
    </source>
</evidence>
<reference evidence="10 11" key="1">
    <citation type="submission" date="2023-03" db="EMBL/GenBank/DDBJ databases">
        <title>Genome insight into feeding habits of ladybird beetles.</title>
        <authorList>
            <person name="Li H.-S."/>
            <person name="Huang Y.-H."/>
            <person name="Pang H."/>
        </authorList>
    </citation>
    <scope>NUCLEOTIDE SEQUENCE [LARGE SCALE GENOMIC DNA]</scope>
    <source>
        <strain evidence="10">SYSU_2023b</strain>
        <tissue evidence="10">Whole body</tissue>
    </source>
</reference>
<feature type="compositionally biased region" description="Polar residues" evidence="7">
    <location>
        <begin position="577"/>
        <end position="599"/>
    </location>
</feature>